<dbReference type="EMBL" id="NMTY01000025">
    <property type="protein sequence ID" value="PDX80673.1"/>
    <property type="molecule type" value="Genomic_DNA"/>
</dbReference>
<proteinExistence type="predicted"/>
<accession>A0A2A7ANN1</accession>
<keyword evidence="1" id="KW-0812">Transmembrane</keyword>
<dbReference type="Proteomes" id="UP000220005">
    <property type="component" value="Unassembled WGS sequence"/>
</dbReference>
<comment type="caution">
    <text evidence="2">The sequence shown here is derived from an EMBL/GenBank/DDBJ whole genome shotgun (WGS) entry which is preliminary data.</text>
</comment>
<sequence>MTGNTCFVTKAWVEMAFPEDHVLITCGRGQPHPPKLRAITLDNKERIGQLVDSYEFDRIVYFSEYLTPHSEQEGELDRLRRVLQANRDRESQLLYLAGPEAVLTPAIGKTVVAQAAEALCRHYAETSKVQIKVLHLPYLYGCDGTGAPAGIAGLLTRMRDGELHFDEQALAPVFALCMEDLSELVLRVFDNWTPEWESFTAPVVFALNYEQLGEAWKALHPGLKMTYGTDLIRTYPPDDGVLRCRYGWFPRYSLEDDLPRLFRTETHARHSRTWGQRLGGLRERHRHLLEAAEIVASFGFTELLVQLTGSQAQFRVVDFRLAFIVLAANVYGLNAGVAAALLASASLAVGYWEQGASPLLLFYEPSNWLAFLVYFVVGAVCGYVQLRSAENVRFAEEQCRLLEERLRFVRQLYQDTMEDKRSLRRQILGRRDSFGKVYAVTRALNETPPDKLPAKTVELLEDVFQNRSAAFYFVDAAGRTAKRAACSEGAEAPRFLEGPALAALVQTLEQEEVWVNRTLKPGLPMFGAAVRVDGKLRALVLLYDAGGEQLSLHYQNLFRILCGLVETAMTRAAQPLPEKRPRRQEVRA</sequence>
<organism evidence="2 3">
    <name type="scientific">Faecalibacterium prausnitzii</name>
    <dbReference type="NCBI Taxonomy" id="853"/>
    <lineage>
        <taxon>Bacteria</taxon>
        <taxon>Bacillati</taxon>
        <taxon>Bacillota</taxon>
        <taxon>Clostridia</taxon>
        <taxon>Eubacteriales</taxon>
        <taxon>Oscillospiraceae</taxon>
        <taxon>Faecalibacterium</taxon>
    </lineage>
</organism>
<protein>
    <submittedName>
        <fullName evidence="2">Nucleoside-diphosphate sugar epimerase</fullName>
    </submittedName>
</protein>
<evidence type="ECO:0000256" key="1">
    <source>
        <dbReference type="SAM" id="Phobius"/>
    </source>
</evidence>
<dbReference type="InterPro" id="IPR036291">
    <property type="entry name" value="NAD(P)-bd_dom_sf"/>
</dbReference>
<gene>
    <name evidence="2" type="ORF">CGS58_11570</name>
</gene>
<keyword evidence="1" id="KW-1133">Transmembrane helix</keyword>
<keyword evidence="1" id="KW-0472">Membrane</keyword>
<dbReference type="SUPFAM" id="SSF51735">
    <property type="entry name" value="NAD(P)-binding Rossmann-fold domains"/>
    <property type="match status" value="1"/>
</dbReference>
<dbReference type="AlphaFoldDB" id="A0A2A7ANN1"/>
<name>A0A2A7ANN1_9FIRM</name>
<evidence type="ECO:0000313" key="3">
    <source>
        <dbReference type="Proteomes" id="UP000220005"/>
    </source>
</evidence>
<feature type="transmembrane region" description="Helical" evidence="1">
    <location>
        <begin position="368"/>
        <end position="386"/>
    </location>
</feature>
<feature type="transmembrane region" description="Helical" evidence="1">
    <location>
        <begin position="321"/>
        <end position="348"/>
    </location>
</feature>
<evidence type="ECO:0000313" key="2">
    <source>
        <dbReference type="EMBL" id="PDX80673.1"/>
    </source>
</evidence>
<reference evidence="2 3" key="1">
    <citation type="journal article" date="2017" name="Front. Microbiol.">
        <title>New Insights into the Diversity of the Genus Faecalibacterium.</title>
        <authorList>
            <person name="Benevides L."/>
            <person name="Burman S."/>
            <person name="Martin R."/>
            <person name="Robert V."/>
            <person name="Thomas M."/>
            <person name="Miquel S."/>
            <person name="Chain F."/>
            <person name="Sokol H."/>
            <person name="Bermudez-Humaran L.G."/>
            <person name="Morrison M."/>
            <person name="Langella P."/>
            <person name="Azevedo V.A."/>
            <person name="Chatel J.M."/>
            <person name="Soares S."/>
        </authorList>
    </citation>
    <scope>NUCLEOTIDE SEQUENCE [LARGE SCALE GENOMIC DNA]</scope>
    <source>
        <strain evidence="2 3">CNCM I 4575</strain>
    </source>
</reference>